<dbReference type="PANTHER" id="PTHR34982:SF1">
    <property type="entry name" value="FLAGELLAR ASSEMBLY PROTEIN FLIH"/>
    <property type="match status" value="1"/>
</dbReference>
<evidence type="ECO:0000313" key="4">
    <source>
        <dbReference type="EMBL" id="XBO37753.1"/>
    </source>
</evidence>
<organism evidence="4">
    <name type="scientific">Alsobacter sp. KACC 23698</name>
    <dbReference type="NCBI Taxonomy" id="3149229"/>
    <lineage>
        <taxon>Bacteria</taxon>
        <taxon>Pseudomonadati</taxon>
        <taxon>Pseudomonadota</taxon>
        <taxon>Alphaproteobacteria</taxon>
        <taxon>Hyphomicrobiales</taxon>
        <taxon>Alsobacteraceae</taxon>
        <taxon>Alsobacter</taxon>
    </lineage>
</organism>
<dbReference type="AlphaFoldDB" id="A0AAU7JBK1"/>
<feature type="compositionally biased region" description="Basic and acidic residues" evidence="3">
    <location>
        <begin position="15"/>
        <end position="47"/>
    </location>
</feature>
<keyword evidence="2" id="KW-0653">Protein transport</keyword>
<reference evidence="4" key="1">
    <citation type="submission" date="2024-05" db="EMBL/GenBank/DDBJ databases">
        <authorList>
            <person name="Kim S."/>
            <person name="Heo J."/>
            <person name="Choi H."/>
            <person name="Choi Y."/>
            <person name="Kwon S.-W."/>
            <person name="Kim Y."/>
        </authorList>
    </citation>
    <scope>NUCLEOTIDE SEQUENCE</scope>
    <source>
        <strain evidence="4">KACC 23698</strain>
    </source>
</reference>
<dbReference type="PANTHER" id="PTHR34982">
    <property type="entry name" value="YOP PROTEINS TRANSLOCATION PROTEIN L"/>
    <property type="match status" value="1"/>
</dbReference>
<sequence length="207" mass="22937">MTAQAQKFAFDEDFGSDRRSQGLRRQADVERLQQAEQAGWERGRLEGRREAEEEAAMRLSHAMEQVAGAAAAILSRLDDETRRFERETAELSLVFARKLAGDLISREPLAPLEEAAADCFRQLTGAPHLAVRVAPDFVDKAKAALERKALERGFDGRIVVLGEDGVPHGDFTIEWADGGVRRDIDALERSIAEAIQRHVGAAGFRRT</sequence>
<gene>
    <name evidence="4" type="ORF">ABEG18_18790</name>
</gene>
<evidence type="ECO:0008006" key="5">
    <source>
        <dbReference type="Google" id="ProtNLM"/>
    </source>
</evidence>
<protein>
    <recommendedName>
        <fullName evidence="5">Flagellar assembly protein FliH</fullName>
    </recommendedName>
</protein>
<evidence type="ECO:0000256" key="3">
    <source>
        <dbReference type="SAM" id="MobiDB-lite"/>
    </source>
</evidence>
<accession>A0AAU7JBK1</accession>
<dbReference type="GO" id="GO:0015031">
    <property type="term" value="P:protein transport"/>
    <property type="evidence" value="ECO:0007669"/>
    <property type="project" value="UniProtKB-KW"/>
</dbReference>
<dbReference type="GO" id="GO:0005829">
    <property type="term" value="C:cytosol"/>
    <property type="evidence" value="ECO:0007669"/>
    <property type="project" value="TreeGrafter"/>
</dbReference>
<name>A0AAU7JBK1_9HYPH</name>
<keyword evidence="1" id="KW-0813">Transport</keyword>
<evidence type="ECO:0000256" key="1">
    <source>
        <dbReference type="ARBA" id="ARBA00022448"/>
    </source>
</evidence>
<dbReference type="EMBL" id="CP157484">
    <property type="protein sequence ID" value="XBO37753.1"/>
    <property type="molecule type" value="Genomic_DNA"/>
</dbReference>
<feature type="region of interest" description="Disordered" evidence="3">
    <location>
        <begin position="1"/>
        <end position="47"/>
    </location>
</feature>
<dbReference type="RefSeq" id="WP_406854579.1">
    <property type="nucleotide sequence ID" value="NZ_CP157484.1"/>
</dbReference>
<evidence type="ECO:0000256" key="2">
    <source>
        <dbReference type="ARBA" id="ARBA00022927"/>
    </source>
</evidence>
<dbReference type="InterPro" id="IPR051472">
    <property type="entry name" value="T3SS_Stator/FliH"/>
</dbReference>
<proteinExistence type="predicted"/>